<dbReference type="STRING" id="1229726.GRFL_2611"/>
<proteinExistence type="predicted"/>
<reference evidence="1 2" key="1">
    <citation type="submission" date="2016-07" db="EMBL/GenBank/DDBJ databases">
        <title>Multi-omics approach to identify versatile polysaccharide utilization systems of a marine flavobacterium Gramella flava.</title>
        <authorList>
            <person name="Tang K."/>
        </authorList>
    </citation>
    <scope>NUCLEOTIDE SEQUENCE [LARGE SCALE GENOMIC DNA]</scope>
    <source>
        <strain evidence="1 2">JLT2011</strain>
    </source>
</reference>
<dbReference type="EMBL" id="CP016359">
    <property type="protein sequence ID" value="APU69335.1"/>
    <property type="molecule type" value="Genomic_DNA"/>
</dbReference>
<gene>
    <name evidence="1" type="ORF">GRFL_2611</name>
</gene>
<evidence type="ECO:0000313" key="1">
    <source>
        <dbReference type="EMBL" id="APU69335.1"/>
    </source>
</evidence>
<accession>A0A1L7I8A6</accession>
<name>A0A1L7I8A6_9FLAO</name>
<dbReference type="AlphaFoldDB" id="A0A1L7I8A6"/>
<evidence type="ECO:0000313" key="2">
    <source>
        <dbReference type="Proteomes" id="UP000186230"/>
    </source>
</evidence>
<keyword evidence="2" id="KW-1185">Reference proteome</keyword>
<protein>
    <submittedName>
        <fullName evidence="1">Uncharacterized protein</fullName>
    </submittedName>
</protein>
<sequence length="39" mass="4422">MADWRQDLNVSFKLSLRSSKKIGSLAGICYFCSPKNKQT</sequence>
<dbReference type="KEGG" id="gfl:GRFL_2611"/>
<organism evidence="1 2">
    <name type="scientific">Christiangramia flava JLT2011</name>
    <dbReference type="NCBI Taxonomy" id="1229726"/>
    <lineage>
        <taxon>Bacteria</taxon>
        <taxon>Pseudomonadati</taxon>
        <taxon>Bacteroidota</taxon>
        <taxon>Flavobacteriia</taxon>
        <taxon>Flavobacteriales</taxon>
        <taxon>Flavobacteriaceae</taxon>
        <taxon>Christiangramia</taxon>
    </lineage>
</organism>
<dbReference type="Proteomes" id="UP000186230">
    <property type="component" value="Chromosome"/>
</dbReference>